<dbReference type="EMBL" id="RBWE01000001">
    <property type="protein sequence ID" value="RKO66346.1"/>
    <property type="molecule type" value="Genomic_DNA"/>
</dbReference>
<keyword evidence="4" id="KW-1185">Reference proteome</keyword>
<organism evidence="3 4">
    <name type="scientific">Desulfofundulus salinus</name>
    <dbReference type="NCBI Taxonomy" id="2419843"/>
    <lineage>
        <taxon>Bacteria</taxon>
        <taxon>Bacillati</taxon>
        <taxon>Bacillota</taxon>
        <taxon>Clostridia</taxon>
        <taxon>Eubacteriales</taxon>
        <taxon>Peptococcaceae</taxon>
        <taxon>Desulfofundulus</taxon>
    </lineage>
</organism>
<evidence type="ECO:0000313" key="3">
    <source>
        <dbReference type="EMBL" id="RKO66346.1"/>
    </source>
</evidence>
<feature type="region of interest" description="Disordered" evidence="1">
    <location>
        <begin position="321"/>
        <end position="354"/>
    </location>
</feature>
<dbReference type="OrthoDB" id="1809704at2"/>
<feature type="domain" description="DnaD N-terminal" evidence="2">
    <location>
        <begin position="52"/>
        <end position="152"/>
    </location>
</feature>
<accession>A0A494WSQ8</accession>
<evidence type="ECO:0000256" key="1">
    <source>
        <dbReference type="SAM" id="MobiDB-lite"/>
    </source>
</evidence>
<dbReference type="Pfam" id="PF21984">
    <property type="entry name" value="DnaD_N"/>
    <property type="match status" value="1"/>
</dbReference>
<evidence type="ECO:0000259" key="2">
    <source>
        <dbReference type="Pfam" id="PF21984"/>
    </source>
</evidence>
<proteinExistence type="predicted"/>
<evidence type="ECO:0000313" key="4">
    <source>
        <dbReference type="Proteomes" id="UP000271256"/>
    </source>
</evidence>
<dbReference type="InterPro" id="IPR036388">
    <property type="entry name" value="WH-like_DNA-bd_sf"/>
</dbReference>
<protein>
    <recommendedName>
        <fullName evidence="2">DnaD N-terminal domain-containing protein</fullName>
    </recommendedName>
</protein>
<sequence>MPCAHASEWQKKGVLKAMIVETPGVVKQENGNPNRFYELYGRTIAEQGVAPIPTALFRYQRELGLSFQEVAFICHLLSYRWTVKDPYPSIRELSKLTGVSEKTLHSYKKSLVEKGLIIVRNRYDSSNGQLSNEYDLAPVFEKLQQIIQNEGEETPDSGQGCVKNTDPPLTRVDHAGGCEKISYPPLSEFQRGVCKNFTPPLTMGSDELNNNFVVVDVDVDRDIVDYQKPGENMPADNRGETPDEPVTSAHPCLNTAVLGELQAAVLVATGARVPSEFLEELLLEFPKEKIREKIKLISEMGSGTEIRNVPGLLVAALREDYRHEPGRPQGRVEKNKSKTKKAESKTDSEEHEKLKKRELLKSLYLS</sequence>
<reference evidence="3 4" key="1">
    <citation type="submission" date="2018-10" db="EMBL/GenBank/DDBJ databases">
        <authorList>
            <person name="Grouzdev D.S."/>
            <person name="Krutkina M.S."/>
            <person name="Tourova T.P."/>
            <person name="Nazina T.N."/>
        </authorList>
    </citation>
    <scope>NUCLEOTIDE SEQUENCE [LARGE SCALE GENOMIC DNA]</scope>
    <source>
        <strain evidence="3 4">435</strain>
    </source>
</reference>
<dbReference type="Gene3D" id="1.10.10.10">
    <property type="entry name" value="Winged helix-like DNA-binding domain superfamily/Winged helix DNA-binding domain"/>
    <property type="match status" value="1"/>
</dbReference>
<dbReference type="InterPro" id="IPR053843">
    <property type="entry name" value="DnaD_N"/>
</dbReference>
<comment type="caution">
    <text evidence="3">The sequence shown here is derived from an EMBL/GenBank/DDBJ whole genome shotgun (WGS) entry which is preliminary data.</text>
</comment>
<feature type="region of interest" description="Disordered" evidence="1">
    <location>
        <begin position="227"/>
        <end position="246"/>
    </location>
</feature>
<gene>
    <name evidence="3" type="ORF">D7024_04915</name>
</gene>
<dbReference type="AlphaFoldDB" id="A0A494WSQ8"/>
<dbReference type="Proteomes" id="UP000271256">
    <property type="component" value="Unassembled WGS sequence"/>
</dbReference>
<name>A0A494WSQ8_9FIRM</name>